<dbReference type="Proteomes" id="UP000694866">
    <property type="component" value="Unplaced"/>
</dbReference>
<keyword evidence="13" id="KW-1185">Reference proteome</keyword>
<dbReference type="SUPFAM" id="SSF53927">
    <property type="entry name" value="Cytidine deaminase-like"/>
    <property type="match status" value="1"/>
</dbReference>
<dbReference type="OrthoDB" id="6710946at2759"/>
<evidence type="ECO:0000256" key="2">
    <source>
        <dbReference type="ARBA" id="ARBA00006576"/>
    </source>
</evidence>
<dbReference type="InterPro" id="IPR002125">
    <property type="entry name" value="CMP_dCMP_dom"/>
</dbReference>
<comment type="catalytic activity">
    <reaction evidence="10">
        <text>dCMP + H2O + H(+) = dUMP + NH4(+)</text>
        <dbReference type="Rhea" id="RHEA:22924"/>
        <dbReference type="ChEBI" id="CHEBI:15377"/>
        <dbReference type="ChEBI" id="CHEBI:15378"/>
        <dbReference type="ChEBI" id="CHEBI:28938"/>
        <dbReference type="ChEBI" id="CHEBI:57566"/>
        <dbReference type="ChEBI" id="CHEBI:246422"/>
        <dbReference type="EC" id="3.5.4.12"/>
    </reaction>
</comment>
<dbReference type="EC" id="3.5.4.12" evidence="8"/>
<proteinExistence type="inferred from homology"/>
<comment type="similarity">
    <text evidence="2">Belongs to the cytidine and deoxycytidylate deaminase family.</text>
</comment>
<comment type="cofactor">
    <cofactor evidence="1">
        <name>Zn(2+)</name>
        <dbReference type="ChEBI" id="CHEBI:29105"/>
    </cofactor>
</comment>
<evidence type="ECO:0000313" key="13">
    <source>
        <dbReference type="Proteomes" id="UP000694866"/>
    </source>
</evidence>
<dbReference type="RefSeq" id="XP_011297865.1">
    <property type="nucleotide sequence ID" value="XM_011299563.1"/>
</dbReference>
<dbReference type="PROSITE" id="PS51747">
    <property type="entry name" value="CYT_DCMP_DEAMINASES_2"/>
    <property type="match status" value="1"/>
</dbReference>
<keyword evidence="6" id="KW-0862">Zinc</keyword>
<comment type="function">
    <text evidence="7">Supplies the nucleotide substrate for thymidylate synthetase.</text>
</comment>
<dbReference type="CDD" id="cd01286">
    <property type="entry name" value="deoxycytidylate_deaminase"/>
    <property type="match status" value="1"/>
</dbReference>
<evidence type="ECO:0000256" key="7">
    <source>
        <dbReference type="ARBA" id="ARBA00037036"/>
    </source>
</evidence>
<evidence type="ECO:0000256" key="4">
    <source>
        <dbReference type="ARBA" id="ARBA00022727"/>
    </source>
</evidence>
<dbReference type="GO" id="GO:0005737">
    <property type="term" value="C:cytoplasm"/>
    <property type="evidence" value="ECO:0007669"/>
    <property type="project" value="TreeGrafter"/>
</dbReference>
<sequence length="193" mass="22183">MIGKYRTLKEIQYRTNYLSWEDYFMAVAFLSSQRSKDPCTQVGACIVNDMNVIVATGYNGMPKGCSDDDFPWQKNTENRLDSKFLYVCHAEVNAILNKNSDDVRNCRIYVGLFPCNECAKVIIQSGITKVIYMSDQNSHKPETIASKKMFEAAKVEYRQYIPKQKKIVIDFNQIDWNNQDQGPPTPLKKNIAL</sequence>
<organism evidence="13 14">
    <name type="scientific">Fopius arisanus</name>
    <dbReference type="NCBI Taxonomy" id="64838"/>
    <lineage>
        <taxon>Eukaryota</taxon>
        <taxon>Metazoa</taxon>
        <taxon>Ecdysozoa</taxon>
        <taxon>Arthropoda</taxon>
        <taxon>Hexapoda</taxon>
        <taxon>Insecta</taxon>
        <taxon>Pterygota</taxon>
        <taxon>Neoptera</taxon>
        <taxon>Endopterygota</taxon>
        <taxon>Hymenoptera</taxon>
        <taxon>Apocrita</taxon>
        <taxon>Ichneumonoidea</taxon>
        <taxon>Braconidae</taxon>
        <taxon>Opiinae</taxon>
        <taxon>Fopius</taxon>
    </lineage>
</organism>
<evidence type="ECO:0000256" key="10">
    <source>
        <dbReference type="ARBA" id="ARBA00052978"/>
    </source>
</evidence>
<dbReference type="FunFam" id="3.40.140.10:FF:000021">
    <property type="entry name" value="Deoxycytidylate deaminase"/>
    <property type="match status" value="1"/>
</dbReference>
<dbReference type="GeneID" id="105263377"/>
<keyword evidence="4" id="KW-0545">Nucleotide biosynthesis</keyword>
<dbReference type="KEGG" id="fas:105263377"/>
<evidence type="ECO:0000256" key="11">
    <source>
        <dbReference type="ARBA" id="ARBA00071625"/>
    </source>
</evidence>
<dbReference type="PANTHER" id="PTHR11086">
    <property type="entry name" value="DEOXYCYTIDYLATE DEAMINASE-RELATED"/>
    <property type="match status" value="1"/>
</dbReference>
<evidence type="ECO:0000256" key="6">
    <source>
        <dbReference type="ARBA" id="ARBA00022833"/>
    </source>
</evidence>
<name>A0A9R1SVD8_9HYME</name>
<gene>
    <name evidence="14" type="primary">LOC105263377</name>
</gene>
<evidence type="ECO:0000256" key="3">
    <source>
        <dbReference type="ARBA" id="ARBA00022723"/>
    </source>
</evidence>
<keyword evidence="5" id="KW-0378">Hydrolase</keyword>
<dbReference type="Pfam" id="PF00383">
    <property type="entry name" value="dCMP_cyt_deam_1"/>
    <property type="match status" value="1"/>
</dbReference>
<dbReference type="Gene3D" id="3.40.140.10">
    <property type="entry name" value="Cytidine Deaminase, domain 2"/>
    <property type="match status" value="1"/>
</dbReference>
<dbReference type="PANTHER" id="PTHR11086:SF18">
    <property type="entry name" value="DEOXYCYTIDYLATE DEAMINASE"/>
    <property type="match status" value="1"/>
</dbReference>
<feature type="domain" description="CMP/dCMP-type deaminase" evidence="12">
    <location>
        <begin position="19"/>
        <end position="157"/>
    </location>
</feature>
<dbReference type="PROSITE" id="PS00903">
    <property type="entry name" value="CYT_DCMP_DEAMINASES_1"/>
    <property type="match status" value="1"/>
</dbReference>
<reference evidence="14" key="1">
    <citation type="submission" date="2025-08" db="UniProtKB">
        <authorList>
            <consortium name="RefSeq"/>
        </authorList>
    </citation>
    <scope>IDENTIFICATION</scope>
    <source>
        <strain evidence="14">USDA-PBARC FA_bdor</strain>
        <tissue evidence="14">Whole organism</tissue>
    </source>
</reference>
<dbReference type="GO" id="GO:0004132">
    <property type="term" value="F:dCMP deaminase activity"/>
    <property type="evidence" value="ECO:0007669"/>
    <property type="project" value="UniProtKB-EC"/>
</dbReference>
<evidence type="ECO:0000313" key="14">
    <source>
        <dbReference type="RefSeq" id="XP_011297865.1"/>
    </source>
</evidence>
<evidence type="ECO:0000256" key="9">
    <source>
        <dbReference type="ARBA" id="ARBA00041763"/>
    </source>
</evidence>
<dbReference type="InterPro" id="IPR016192">
    <property type="entry name" value="APOBEC/CMP_deaminase_Zn-bd"/>
</dbReference>
<dbReference type="GO" id="GO:0009165">
    <property type="term" value="P:nucleotide biosynthetic process"/>
    <property type="evidence" value="ECO:0007669"/>
    <property type="project" value="UniProtKB-KW"/>
</dbReference>
<protein>
    <recommendedName>
        <fullName evidence="11">Probable deoxycytidylate deaminase</fullName>
        <ecNumber evidence="8">3.5.4.12</ecNumber>
    </recommendedName>
    <alternativeName>
        <fullName evidence="9">dCMP deaminase</fullName>
    </alternativeName>
</protein>
<dbReference type="GO" id="GO:0008270">
    <property type="term" value="F:zinc ion binding"/>
    <property type="evidence" value="ECO:0007669"/>
    <property type="project" value="InterPro"/>
</dbReference>
<dbReference type="InterPro" id="IPR035105">
    <property type="entry name" value="Deoxycytidylate_deaminase_dom"/>
</dbReference>
<evidence type="ECO:0000259" key="12">
    <source>
        <dbReference type="PROSITE" id="PS51747"/>
    </source>
</evidence>
<evidence type="ECO:0000256" key="5">
    <source>
        <dbReference type="ARBA" id="ARBA00022801"/>
    </source>
</evidence>
<keyword evidence="3" id="KW-0479">Metal-binding</keyword>
<dbReference type="AlphaFoldDB" id="A0A9R1SVD8"/>
<dbReference type="InterPro" id="IPR015517">
    <property type="entry name" value="dCMP_deaminase-rel"/>
</dbReference>
<evidence type="ECO:0000256" key="1">
    <source>
        <dbReference type="ARBA" id="ARBA00001947"/>
    </source>
</evidence>
<accession>A0A9R1SVD8</accession>
<dbReference type="InterPro" id="IPR016193">
    <property type="entry name" value="Cytidine_deaminase-like"/>
</dbReference>
<evidence type="ECO:0000256" key="8">
    <source>
        <dbReference type="ARBA" id="ARBA00038938"/>
    </source>
</evidence>